<evidence type="ECO:0000256" key="1">
    <source>
        <dbReference type="SAM" id="Phobius"/>
    </source>
</evidence>
<sequence length="893" mass="98459">MKKFLKIIGITLLIIIALLIAIPFAFQSQIKDIVKRFINENLNAKVEFRDVSLSFIRSFPQAHVNVSDLVITNFEPFKDETLATAKDIAFTMSVKELFKKADEAPIIINTINIDEALLTLKTNKFGNTNYDITKENTSQSPYKNNTGFTFDIEDYQIQNSAFSYIDEGSEIVVHVTEFNHEGHGTFSSETSELNTISKANVSISLDSTQYLTNNPVKLDALIDLDLNNQKYTFKDNKGFINDLPLAFQGYVQQLANGQQIDISFENPESDFKNFLAVIPKTYSKNIENVQTTGDFKVKGLIKGMNTETTIPNLDITITSNNASFKYPDLPKRVSNISIDTRIKNETGNIDDTYIDIKTLNFKIDEDVFKSSATLKNITKNMLVNANIDGVLNLANISKVYPIALDNTLTGVLKGKVNTSFDMNALETNAYERIKNNGSASISNFVFSSEDIVNPFHISEANMTFNPGTVTLNTFKAKTGDSDISATGTINNLLGFLLSDNTLKGNFNVNSNVFKVSDFMSESEIASKSNKTTSDSESLKIPGFLECIVNANVNTVIYDNLNLKNVKGTLFIKDQEAALKNMTSDIFNGKLVITGDVSTKEQTPVFHLNLGADGFDIAQSFKDLELFQNLAPIAKLLQGKLNTTLSMSGRLDQEFAPVLESVSGDALAEVLASRFDTTQNPLLGKLESALNFIDFDKLDLKDIKAKLEFANGKVAVKPFHFNYKDIKIEVSGAHGFDKTLNYNAVFNVPAKYLGSDVNRLIGQINDAEVNNITIPVTANITGVFSSPTVKTDLTSGVKNLTNQLIEIQKQKLLNQGKAKVKDLIGDVIGGNKTKTDSIKKEQDNIVNDVLKDIIKTKKPQDSTVSDTVNSTEKVIKNVLGGLLGGKKKAKDTIN</sequence>
<evidence type="ECO:0000313" key="3">
    <source>
        <dbReference type="Proteomes" id="UP000198999"/>
    </source>
</evidence>
<dbReference type="PANTHER" id="PTHR30441">
    <property type="entry name" value="DUF748 DOMAIN-CONTAINING PROTEIN"/>
    <property type="match status" value="1"/>
</dbReference>
<dbReference type="STRING" id="419940.SAMN05421824_0094"/>
<evidence type="ECO:0000313" key="2">
    <source>
        <dbReference type="EMBL" id="SEP69983.1"/>
    </source>
</evidence>
<protein>
    <submittedName>
        <fullName evidence="2">AsmA-like C-terminal region</fullName>
    </submittedName>
</protein>
<dbReference type="OrthoDB" id="596403at2"/>
<feature type="transmembrane region" description="Helical" evidence="1">
    <location>
        <begin position="7"/>
        <end position="26"/>
    </location>
</feature>
<keyword evidence="3" id="KW-1185">Reference proteome</keyword>
<dbReference type="GO" id="GO:0005886">
    <property type="term" value="C:plasma membrane"/>
    <property type="evidence" value="ECO:0007669"/>
    <property type="project" value="TreeGrafter"/>
</dbReference>
<dbReference type="GO" id="GO:0090313">
    <property type="term" value="P:regulation of protein targeting to membrane"/>
    <property type="evidence" value="ECO:0007669"/>
    <property type="project" value="TreeGrafter"/>
</dbReference>
<keyword evidence="1" id="KW-1133">Transmembrane helix</keyword>
<dbReference type="Proteomes" id="UP000198999">
    <property type="component" value="Unassembled WGS sequence"/>
</dbReference>
<accession>A0A1H9A0F3</accession>
<organism evidence="2 3">
    <name type="scientific">Hyunsoonleella jejuensis</name>
    <dbReference type="NCBI Taxonomy" id="419940"/>
    <lineage>
        <taxon>Bacteria</taxon>
        <taxon>Pseudomonadati</taxon>
        <taxon>Bacteroidota</taxon>
        <taxon>Flavobacteriia</taxon>
        <taxon>Flavobacteriales</taxon>
        <taxon>Flavobacteriaceae</taxon>
    </lineage>
</organism>
<proteinExistence type="predicted"/>
<dbReference type="InterPro" id="IPR052894">
    <property type="entry name" value="AsmA-related"/>
</dbReference>
<dbReference type="AlphaFoldDB" id="A0A1H9A0F3"/>
<keyword evidence="1" id="KW-0472">Membrane</keyword>
<gene>
    <name evidence="2" type="ORF">SAMN05421824_0094</name>
</gene>
<name>A0A1H9A0F3_9FLAO</name>
<reference evidence="2 3" key="1">
    <citation type="submission" date="2016-10" db="EMBL/GenBank/DDBJ databases">
        <authorList>
            <person name="de Groot N.N."/>
        </authorList>
    </citation>
    <scope>NUCLEOTIDE SEQUENCE [LARGE SCALE GENOMIC DNA]</scope>
    <source>
        <strain evidence="2 3">DSM 21035</strain>
    </source>
</reference>
<dbReference type="RefSeq" id="WP_092574021.1">
    <property type="nucleotide sequence ID" value="NZ_FOFN01000001.1"/>
</dbReference>
<keyword evidence="1" id="KW-0812">Transmembrane</keyword>
<dbReference type="PANTHER" id="PTHR30441:SF8">
    <property type="entry name" value="DUF748 DOMAIN-CONTAINING PROTEIN"/>
    <property type="match status" value="1"/>
</dbReference>
<dbReference type="EMBL" id="FOFN01000001">
    <property type="protein sequence ID" value="SEP69983.1"/>
    <property type="molecule type" value="Genomic_DNA"/>
</dbReference>